<dbReference type="InterPro" id="IPR007053">
    <property type="entry name" value="LRAT_dom"/>
</dbReference>
<evidence type="ECO:0000259" key="1">
    <source>
        <dbReference type="PROSITE" id="PS51934"/>
    </source>
</evidence>
<dbReference type="PANTHER" id="PTHR46137:SF2">
    <property type="entry name" value="OS09G0526800 PROTEIN"/>
    <property type="match status" value="1"/>
</dbReference>
<dbReference type="PROSITE" id="PS51934">
    <property type="entry name" value="LRAT"/>
    <property type="match status" value="1"/>
</dbReference>
<proteinExistence type="evidence at transcript level"/>
<accession>D5AAI8</accession>
<dbReference type="AlphaFoldDB" id="D5AAI8"/>
<dbReference type="PANTHER" id="PTHR46137">
    <property type="entry name" value="OS05G0310600 PROTEIN"/>
    <property type="match status" value="1"/>
</dbReference>
<dbReference type="Pfam" id="PF04970">
    <property type="entry name" value="LRAT"/>
    <property type="match status" value="1"/>
</dbReference>
<evidence type="ECO:0000313" key="2">
    <source>
        <dbReference type="EMBL" id="ADE76557.1"/>
    </source>
</evidence>
<sequence length="277" mass="29760">MGLFSNKVDRSQLSVGDHVYSWRRGYTYAHHGVYVEGNKVVHFTRGSGQELGTRTILDMFVSSSIPTRSLICLDCGFERENSGVTLSCLDCFLAGGNLYRFEYGVSAAVFLAKARGGTCTLAESDPLETVNHRAMYLLQNGFGNYDIFENNCEDFAIFCKTGLLVEKSGLGRSGQAASILGVPFAAILSSPFGFLLAGPGVATVTAGLYCLSRYATDIGIRTDVVRAPAENLAVNLGWSTGSEPSLAESSTTQEISRSISSIISTEDCQLVQDPVPK</sequence>
<protein>
    <recommendedName>
        <fullName evidence="1">LRAT domain-containing protein</fullName>
    </recommendedName>
</protein>
<dbReference type="EMBL" id="BT123222">
    <property type="protein sequence ID" value="ADE76557.1"/>
    <property type="molecule type" value="mRNA"/>
</dbReference>
<dbReference type="Gene3D" id="3.90.1720.10">
    <property type="entry name" value="endopeptidase domain like (from Nostoc punctiforme)"/>
    <property type="match status" value="1"/>
</dbReference>
<feature type="domain" description="LRAT" evidence="1">
    <location>
        <begin position="20"/>
        <end position="168"/>
    </location>
</feature>
<name>D5AAI8_PICSI</name>
<organism evidence="2">
    <name type="scientific">Picea sitchensis</name>
    <name type="common">Sitka spruce</name>
    <name type="synonym">Pinus sitchensis</name>
    <dbReference type="NCBI Taxonomy" id="3332"/>
    <lineage>
        <taxon>Eukaryota</taxon>
        <taxon>Viridiplantae</taxon>
        <taxon>Streptophyta</taxon>
        <taxon>Embryophyta</taxon>
        <taxon>Tracheophyta</taxon>
        <taxon>Spermatophyta</taxon>
        <taxon>Pinopsida</taxon>
        <taxon>Pinidae</taxon>
        <taxon>Conifers I</taxon>
        <taxon>Pinales</taxon>
        <taxon>Pinaceae</taxon>
        <taxon>Picea</taxon>
    </lineage>
</organism>
<reference evidence="2" key="1">
    <citation type="submission" date="2010-04" db="EMBL/GenBank/DDBJ databases">
        <authorList>
            <person name="Reid K.E."/>
            <person name="Liao N."/>
            <person name="Chan S."/>
            <person name="Docking R."/>
            <person name="Taylor G."/>
            <person name="Moore R."/>
            <person name="Mayo M."/>
            <person name="Munro S."/>
            <person name="King J."/>
            <person name="Yanchuk A."/>
            <person name="Holt R."/>
            <person name="Jones S."/>
            <person name="Marra M."/>
            <person name="Ritland C.E."/>
            <person name="Ritland K."/>
            <person name="Bohlmann J."/>
        </authorList>
    </citation>
    <scope>NUCLEOTIDE SEQUENCE</scope>
    <source>
        <tissue evidence="2">Bud</tissue>
    </source>
</reference>